<dbReference type="Proteomes" id="UP000606786">
    <property type="component" value="Unassembled WGS sequence"/>
</dbReference>
<accession>A0A811U430</accession>
<organism evidence="2 3">
    <name type="scientific">Ceratitis capitata</name>
    <name type="common">Mediterranean fruit fly</name>
    <name type="synonym">Tephritis capitata</name>
    <dbReference type="NCBI Taxonomy" id="7213"/>
    <lineage>
        <taxon>Eukaryota</taxon>
        <taxon>Metazoa</taxon>
        <taxon>Ecdysozoa</taxon>
        <taxon>Arthropoda</taxon>
        <taxon>Hexapoda</taxon>
        <taxon>Insecta</taxon>
        <taxon>Pterygota</taxon>
        <taxon>Neoptera</taxon>
        <taxon>Endopterygota</taxon>
        <taxon>Diptera</taxon>
        <taxon>Brachycera</taxon>
        <taxon>Muscomorpha</taxon>
        <taxon>Tephritoidea</taxon>
        <taxon>Tephritidae</taxon>
        <taxon>Ceratitis</taxon>
        <taxon>Ceratitis</taxon>
    </lineage>
</organism>
<dbReference type="AlphaFoldDB" id="A0A811U430"/>
<sequence length="79" mass="7813">MLGNNGVACVIFFVALLLGRSDCRPQLPLPVGQTLGHATDTLNGAAGALPLGGAVAQGVLTPVRTIPQSLPVVGGVLNG</sequence>
<evidence type="ECO:0000313" key="2">
    <source>
        <dbReference type="EMBL" id="CAD6993764.1"/>
    </source>
</evidence>
<feature type="signal peptide" evidence="1">
    <location>
        <begin position="1"/>
        <end position="23"/>
    </location>
</feature>
<reference evidence="2" key="1">
    <citation type="submission" date="2020-11" db="EMBL/GenBank/DDBJ databases">
        <authorList>
            <person name="Whitehead M."/>
        </authorList>
    </citation>
    <scope>NUCLEOTIDE SEQUENCE</scope>
    <source>
        <strain evidence="2">EGII</strain>
    </source>
</reference>
<protein>
    <submittedName>
        <fullName evidence="2">(Mediterranean fruit fly) hypothetical protein</fullName>
    </submittedName>
</protein>
<proteinExistence type="predicted"/>
<evidence type="ECO:0000313" key="3">
    <source>
        <dbReference type="Proteomes" id="UP000606786"/>
    </source>
</evidence>
<name>A0A811U430_CERCA</name>
<keyword evidence="1" id="KW-0732">Signal</keyword>
<feature type="chain" id="PRO_5032790438" evidence="1">
    <location>
        <begin position="24"/>
        <end position="79"/>
    </location>
</feature>
<comment type="caution">
    <text evidence="2">The sequence shown here is derived from an EMBL/GenBank/DDBJ whole genome shotgun (WGS) entry which is preliminary data.</text>
</comment>
<evidence type="ECO:0000256" key="1">
    <source>
        <dbReference type="SAM" id="SignalP"/>
    </source>
</evidence>
<dbReference type="EMBL" id="CAJHJT010000001">
    <property type="protein sequence ID" value="CAD6993764.1"/>
    <property type="molecule type" value="Genomic_DNA"/>
</dbReference>
<gene>
    <name evidence="2" type="ORF">CCAP1982_LOCUS2562</name>
</gene>
<keyword evidence="3" id="KW-1185">Reference proteome</keyword>